<dbReference type="Gene3D" id="3.40.50.620">
    <property type="entry name" value="HUPs"/>
    <property type="match status" value="1"/>
</dbReference>
<dbReference type="EC" id="6.3.1.14" evidence="1"/>
<feature type="domain" description="Diphthamide synthase" evidence="6">
    <location>
        <begin position="5"/>
        <end position="215"/>
    </location>
</feature>
<gene>
    <name evidence="7" type="ORF">BGZ80_009221</name>
</gene>
<dbReference type="EMBL" id="JAAAID010000532">
    <property type="protein sequence ID" value="KAG0016454.1"/>
    <property type="molecule type" value="Genomic_DNA"/>
</dbReference>
<comment type="caution">
    <text evidence="7">The sequence shown here is derived from an EMBL/GenBank/DDBJ whole genome shotgun (WGS) entry which is preliminary data.</text>
</comment>
<dbReference type="Proteomes" id="UP000703661">
    <property type="component" value="Unassembled WGS sequence"/>
</dbReference>
<name>A0A9P6MWK7_9FUNG</name>
<evidence type="ECO:0000256" key="5">
    <source>
        <dbReference type="ARBA" id="ARBA00048108"/>
    </source>
</evidence>
<evidence type="ECO:0000313" key="8">
    <source>
        <dbReference type="Proteomes" id="UP000703661"/>
    </source>
</evidence>
<dbReference type="SUPFAM" id="SSF52402">
    <property type="entry name" value="Adenine nucleotide alpha hydrolases-like"/>
    <property type="match status" value="1"/>
</dbReference>
<evidence type="ECO:0000256" key="2">
    <source>
        <dbReference type="ARBA" id="ARBA00018426"/>
    </source>
</evidence>
<accession>A0A9P6MWK7</accession>
<dbReference type="InterPro" id="IPR014729">
    <property type="entry name" value="Rossmann-like_a/b/a_fold"/>
</dbReference>
<evidence type="ECO:0000256" key="1">
    <source>
        <dbReference type="ARBA" id="ARBA00012089"/>
    </source>
</evidence>
<dbReference type="Pfam" id="PF01902">
    <property type="entry name" value="Diphthami_syn_2"/>
    <property type="match status" value="1"/>
</dbReference>
<keyword evidence="8" id="KW-1185">Reference proteome</keyword>
<dbReference type="OrthoDB" id="686384at2759"/>
<dbReference type="AlphaFoldDB" id="A0A9P6MWK7"/>
<evidence type="ECO:0000259" key="6">
    <source>
        <dbReference type="Pfam" id="PF01902"/>
    </source>
</evidence>
<reference evidence="7" key="1">
    <citation type="journal article" date="2020" name="Fungal Divers.">
        <title>Resolving the Mortierellaceae phylogeny through synthesis of multi-gene phylogenetics and phylogenomics.</title>
        <authorList>
            <person name="Vandepol N."/>
            <person name="Liber J."/>
            <person name="Desiro A."/>
            <person name="Na H."/>
            <person name="Kennedy M."/>
            <person name="Barry K."/>
            <person name="Grigoriev I.V."/>
            <person name="Miller A.N."/>
            <person name="O'Donnell K."/>
            <person name="Stajich J.E."/>
            <person name="Bonito G."/>
        </authorList>
    </citation>
    <scope>NUCLEOTIDE SEQUENCE</scope>
    <source>
        <strain evidence="7">NRRL 2769</strain>
    </source>
</reference>
<evidence type="ECO:0000313" key="7">
    <source>
        <dbReference type="EMBL" id="KAG0016454.1"/>
    </source>
</evidence>
<dbReference type="Gene3D" id="3.90.1490.10">
    <property type="entry name" value="putative n-type atp pyrophosphatase, domain 2"/>
    <property type="match status" value="1"/>
</dbReference>
<protein>
    <recommendedName>
        <fullName evidence="2">Diphthine--ammonia ligase</fullName>
        <ecNumber evidence="1">6.3.1.14</ecNumber>
    </recommendedName>
    <alternativeName>
        <fullName evidence="3">Diphthamide synthase</fullName>
    </alternativeName>
    <alternativeName>
        <fullName evidence="4">Diphthamide synthetase</fullName>
    </alternativeName>
</protein>
<dbReference type="InterPro" id="IPR002761">
    <property type="entry name" value="Diphthami_syn_dom"/>
</dbReference>
<evidence type="ECO:0000256" key="3">
    <source>
        <dbReference type="ARBA" id="ARBA00029814"/>
    </source>
</evidence>
<organism evidence="7 8">
    <name type="scientific">Entomortierella chlamydospora</name>
    <dbReference type="NCBI Taxonomy" id="101097"/>
    <lineage>
        <taxon>Eukaryota</taxon>
        <taxon>Fungi</taxon>
        <taxon>Fungi incertae sedis</taxon>
        <taxon>Mucoromycota</taxon>
        <taxon>Mortierellomycotina</taxon>
        <taxon>Mortierellomycetes</taxon>
        <taxon>Mortierellales</taxon>
        <taxon>Mortierellaceae</taxon>
        <taxon>Entomortierella</taxon>
    </lineage>
</organism>
<comment type="catalytic activity">
    <reaction evidence="5">
        <text>diphthine-[translation elongation factor 2] + NH4(+) + ATP = diphthamide-[translation elongation factor 2] + AMP + diphosphate + H(+)</text>
        <dbReference type="Rhea" id="RHEA:19753"/>
        <dbReference type="Rhea" id="RHEA-COMP:10172"/>
        <dbReference type="Rhea" id="RHEA-COMP:10174"/>
        <dbReference type="ChEBI" id="CHEBI:15378"/>
        <dbReference type="ChEBI" id="CHEBI:16692"/>
        <dbReference type="ChEBI" id="CHEBI:28938"/>
        <dbReference type="ChEBI" id="CHEBI:30616"/>
        <dbReference type="ChEBI" id="CHEBI:33019"/>
        <dbReference type="ChEBI" id="CHEBI:82696"/>
        <dbReference type="ChEBI" id="CHEBI:456215"/>
        <dbReference type="EC" id="6.3.1.14"/>
    </reaction>
</comment>
<sequence>MSSKRAAISFTGGKDCTLSLHLTKAIHDVVLLVTFVPKNFKSFKAHSLEIIQLQAKALDIPHVLVEIGEEGKTHLQCYREQIEKLKQDHSLDLLVTGDILNVCDNFMARATQDIIELSCPIWAIDRGELMDKLFEHRFELLITCASIKKLNNDESLARQFVGSRLTPDFIKETLEPRKNEVDMGGEMGEFHTMVLTVPELYNGYRIEYEGHQTVEGEYMFMEFSSVKLVRDE</sequence>
<dbReference type="GO" id="GO:0017178">
    <property type="term" value="F:diphthine-ammonia ligase activity"/>
    <property type="evidence" value="ECO:0007669"/>
    <property type="project" value="UniProtKB-EC"/>
</dbReference>
<evidence type="ECO:0000256" key="4">
    <source>
        <dbReference type="ARBA" id="ARBA00031552"/>
    </source>
</evidence>
<proteinExistence type="predicted"/>